<dbReference type="EMBL" id="GG662448">
    <property type="protein sequence ID" value="EWS71837.1"/>
    <property type="molecule type" value="Genomic_DNA"/>
</dbReference>
<dbReference type="RefSeq" id="XP_012655630.1">
    <property type="nucleotide sequence ID" value="XM_012800176.1"/>
</dbReference>
<reference evidence="3" key="1">
    <citation type="journal article" date="2006" name="PLoS Biol.">
        <title>Macronuclear genome sequence of the ciliate Tetrahymena thermophila, a model eukaryote.</title>
        <authorList>
            <person name="Eisen J.A."/>
            <person name="Coyne R.S."/>
            <person name="Wu M."/>
            <person name="Wu D."/>
            <person name="Thiagarajan M."/>
            <person name="Wortman J.R."/>
            <person name="Badger J.H."/>
            <person name="Ren Q."/>
            <person name="Amedeo P."/>
            <person name="Jones K.M."/>
            <person name="Tallon L.J."/>
            <person name="Delcher A.L."/>
            <person name="Salzberg S.L."/>
            <person name="Silva J.C."/>
            <person name="Haas B.J."/>
            <person name="Majoros W.H."/>
            <person name="Farzad M."/>
            <person name="Carlton J.M."/>
            <person name="Smith R.K. Jr."/>
            <person name="Garg J."/>
            <person name="Pearlman R.E."/>
            <person name="Karrer K.M."/>
            <person name="Sun L."/>
            <person name="Manning G."/>
            <person name="Elde N.C."/>
            <person name="Turkewitz A.P."/>
            <person name="Asai D.J."/>
            <person name="Wilkes D.E."/>
            <person name="Wang Y."/>
            <person name="Cai H."/>
            <person name="Collins K."/>
            <person name="Stewart B.A."/>
            <person name="Lee S.R."/>
            <person name="Wilamowska K."/>
            <person name="Weinberg Z."/>
            <person name="Ruzzo W.L."/>
            <person name="Wloga D."/>
            <person name="Gaertig J."/>
            <person name="Frankel J."/>
            <person name="Tsao C.-C."/>
            <person name="Gorovsky M.A."/>
            <person name="Keeling P.J."/>
            <person name="Waller R.F."/>
            <person name="Patron N.J."/>
            <person name="Cherry J.M."/>
            <person name="Stover N.A."/>
            <person name="Krieger C.J."/>
            <person name="del Toro C."/>
            <person name="Ryder H.F."/>
            <person name="Williamson S.C."/>
            <person name="Barbeau R.A."/>
            <person name="Hamilton E.P."/>
            <person name="Orias E."/>
        </authorList>
    </citation>
    <scope>NUCLEOTIDE SEQUENCE [LARGE SCALE GENOMIC DNA]</scope>
    <source>
        <strain evidence="3">SB210</strain>
    </source>
</reference>
<evidence type="ECO:0000313" key="3">
    <source>
        <dbReference type="Proteomes" id="UP000009168"/>
    </source>
</evidence>
<keyword evidence="1" id="KW-1133">Transmembrane helix</keyword>
<evidence type="ECO:0000256" key="1">
    <source>
        <dbReference type="SAM" id="Phobius"/>
    </source>
</evidence>
<keyword evidence="1" id="KW-0472">Membrane</keyword>
<gene>
    <name evidence="2" type="ORF">TTHERM_000616089</name>
</gene>
<sequence length="138" mass="16558">MNFVKFHYSQSNIDISLFKYTLLISNIFNFNLSFLIITPNMLKEDCIVLITFIYICIKPKRNILPNFTKIKLIYISQVLVFSLLLILLFIELIQFQLILIQILLILIVQICYFLLVSQYFIWFLWFNCIKSQLKVNLF</sequence>
<feature type="transmembrane region" description="Helical" evidence="1">
    <location>
        <begin position="72"/>
        <end position="90"/>
    </location>
</feature>
<dbReference type="InParanoid" id="W7X316"/>
<feature type="transmembrane region" description="Helical" evidence="1">
    <location>
        <begin position="102"/>
        <end position="125"/>
    </location>
</feature>
<dbReference type="GeneID" id="24439824"/>
<keyword evidence="3" id="KW-1185">Reference proteome</keyword>
<proteinExistence type="predicted"/>
<protein>
    <submittedName>
        <fullName evidence="2">Transmembrane protein, putative</fullName>
    </submittedName>
</protein>
<name>W7X316_TETTS</name>
<keyword evidence="1 2" id="KW-0812">Transmembrane</keyword>
<dbReference type="Proteomes" id="UP000009168">
    <property type="component" value="Unassembled WGS sequence"/>
</dbReference>
<evidence type="ECO:0000313" key="2">
    <source>
        <dbReference type="EMBL" id="EWS71837.1"/>
    </source>
</evidence>
<dbReference type="KEGG" id="tet:TTHERM_000616089"/>
<accession>W7X316</accession>
<feature type="transmembrane region" description="Helical" evidence="1">
    <location>
        <begin position="20"/>
        <end position="42"/>
    </location>
</feature>
<dbReference type="AlphaFoldDB" id="W7X316"/>
<organism evidence="2 3">
    <name type="scientific">Tetrahymena thermophila (strain SB210)</name>
    <dbReference type="NCBI Taxonomy" id="312017"/>
    <lineage>
        <taxon>Eukaryota</taxon>
        <taxon>Sar</taxon>
        <taxon>Alveolata</taxon>
        <taxon>Ciliophora</taxon>
        <taxon>Intramacronucleata</taxon>
        <taxon>Oligohymenophorea</taxon>
        <taxon>Hymenostomatida</taxon>
        <taxon>Tetrahymenina</taxon>
        <taxon>Tetrahymenidae</taxon>
        <taxon>Tetrahymena</taxon>
    </lineage>
</organism>